<dbReference type="PANTHER" id="PTHR46124">
    <property type="entry name" value="D-AMINOACYL-TRNA DEACYLASE"/>
    <property type="match status" value="1"/>
</dbReference>
<dbReference type="InterPro" id="IPR032466">
    <property type="entry name" value="Metal_Hydrolase"/>
</dbReference>
<protein>
    <submittedName>
        <fullName evidence="3">TatD family hydrolase</fullName>
    </submittedName>
</protein>
<dbReference type="SUPFAM" id="SSF51556">
    <property type="entry name" value="Metallo-dependent hydrolases"/>
    <property type="match status" value="1"/>
</dbReference>
<dbReference type="Proteomes" id="UP000640335">
    <property type="component" value="Unassembled WGS sequence"/>
</dbReference>
<evidence type="ECO:0000256" key="2">
    <source>
        <dbReference type="ARBA" id="ARBA00022801"/>
    </source>
</evidence>
<reference evidence="3 4" key="1">
    <citation type="submission" date="2020-08" db="EMBL/GenBank/DDBJ databases">
        <title>A Genomic Blueprint of the Chicken Gut Microbiome.</title>
        <authorList>
            <person name="Gilroy R."/>
            <person name="Ravi A."/>
            <person name="Getino M."/>
            <person name="Pursley I."/>
            <person name="Horton D.L."/>
            <person name="Alikhan N.-F."/>
            <person name="Baker D."/>
            <person name="Gharbi K."/>
            <person name="Hall N."/>
            <person name="Watson M."/>
            <person name="Adriaenssens E.M."/>
            <person name="Foster-Nyarko E."/>
            <person name="Jarju S."/>
            <person name="Secka A."/>
            <person name="Antonio M."/>
            <person name="Oren A."/>
            <person name="Chaudhuri R."/>
            <person name="La Ragione R.M."/>
            <person name="Hildebrand F."/>
            <person name="Pallen M.J."/>
        </authorList>
    </citation>
    <scope>NUCLEOTIDE SEQUENCE [LARGE SCALE GENOMIC DNA]</scope>
    <source>
        <strain evidence="3 4">Sa3CUN1</strain>
    </source>
</reference>
<dbReference type="GO" id="GO:0016787">
    <property type="term" value="F:hydrolase activity"/>
    <property type="evidence" value="ECO:0007669"/>
    <property type="project" value="UniProtKB-KW"/>
</dbReference>
<dbReference type="InterPro" id="IPR018228">
    <property type="entry name" value="DNase_TatD-rel_CS"/>
</dbReference>
<dbReference type="PROSITE" id="PS01091">
    <property type="entry name" value="TATD_3"/>
    <property type="match status" value="1"/>
</dbReference>
<organism evidence="3 4">
    <name type="scientific">Clostridium gallinarum</name>
    <dbReference type="NCBI Taxonomy" id="2762246"/>
    <lineage>
        <taxon>Bacteria</taxon>
        <taxon>Bacillati</taxon>
        <taxon>Bacillota</taxon>
        <taxon>Clostridia</taxon>
        <taxon>Eubacteriales</taxon>
        <taxon>Clostridiaceae</taxon>
        <taxon>Clostridium</taxon>
    </lineage>
</organism>
<keyword evidence="1" id="KW-0479">Metal-binding</keyword>
<keyword evidence="4" id="KW-1185">Reference proteome</keyword>
<comment type="caution">
    <text evidence="3">The sequence shown here is derived from an EMBL/GenBank/DDBJ whole genome shotgun (WGS) entry which is preliminary data.</text>
</comment>
<accession>A0ABR8Q391</accession>
<dbReference type="Pfam" id="PF01026">
    <property type="entry name" value="TatD_DNase"/>
    <property type="match status" value="1"/>
</dbReference>
<evidence type="ECO:0000313" key="3">
    <source>
        <dbReference type="EMBL" id="MBD7914876.1"/>
    </source>
</evidence>
<dbReference type="InterPro" id="IPR015991">
    <property type="entry name" value="TatD/YcfH-like"/>
</dbReference>
<dbReference type="PIRSF" id="PIRSF005902">
    <property type="entry name" value="DNase_TatD"/>
    <property type="match status" value="1"/>
</dbReference>
<dbReference type="NCBIfam" id="TIGR00010">
    <property type="entry name" value="YchF/TatD family DNA exonuclease"/>
    <property type="match status" value="1"/>
</dbReference>
<dbReference type="CDD" id="cd01310">
    <property type="entry name" value="TatD_DNAse"/>
    <property type="match status" value="1"/>
</dbReference>
<dbReference type="RefSeq" id="WP_191749640.1">
    <property type="nucleotide sequence ID" value="NZ_JACSQZ010000018.1"/>
</dbReference>
<proteinExistence type="predicted"/>
<name>A0ABR8Q391_9CLOT</name>
<keyword evidence="2 3" id="KW-0378">Hydrolase</keyword>
<sequence length="261" mass="29908">MENKYIIFDTHAHYDDNSFDEDREAVLSQIKENGVVGILNCASSYESIEKTYKLTIENDFIFGALGIHPENADEFNNAVEKEIIELINENKKILAIGEIGLDYYWEENPPKEVQKDVFRKQMKLAEKLNLPVIIHDRDAHQDTLEIMKEFPNVKGIVHCFSGSVEFALECIKLGYYIGIGGVVTFKNAKKVVEVVKKIPLDKILVETDAPYMAPTPNRGKRNKSDYIAYIIEQIAQIKDLEPKEVNIAVNDNFKRLIEREI</sequence>
<gene>
    <name evidence="3" type="ORF">H9660_06925</name>
</gene>
<evidence type="ECO:0000256" key="1">
    <source>
        <dbReference type="ARBA" id="ARBA00022723"/>
    </source>
</evidence>
<dbReference type="Gene3D" id="3.20.20.140">
    <property type="entry name" value="Metal-dependent hydrolases"/>
    <property type="match status" value="1"/>
</dbReference>
<dbReference type="EMBL" id="JACSQZ010000018">
    <property type="protein sequence ID" value="MBD7914876.1"/>
    <property type="molecule type" value="Genomic_DNA"/>
</dbReference>
<dbReference type="PANTHER" id="PTHR46124:SF2">
    <property type="entry name" value="D-AMINOACYL-TRNA DEACYLASE"/>
    <property type="match status" value="1"/>
</dbReference>
<dbReference type="InterPro" id="IPR001130">
    <property type="entry name" value="TatD-like"/>
</dbReference>
<evidence type="ECO:0000313" key="4">
    <source>
        <dbReference type="Proteomes" id="UP000640335"/>
    </source>
</evidence>